<reference evidence="1" key="1">
    <citation type="journal article" date="2021" name="Proc. Natl. Acad. Sci. U.S.A.">
        <title>A Catalog of Tens of Thousands of Viruses from Human Metagenomes Reveals Hidden Associations with Chronic Diseases.</title>
        <authorList>
            <person name="Tisza M.J."/>
            <person name="Buck C.B."/>
        </authorList>
    </citation>
    <scope>NUCLEOTIDE SEQUENCE</scope>
    <source>
        <strain evidence="1">CtoGr7</strain>
    </source>
</reference>
<name>A0A8S5SX45_9VIRU</name>
<accession>A0A8S5SX45</accession>
<protein>
    <submittedName>
        <fullName evidence="1">Uncharacterized protein</fullName>
    </submittedName>
</protein>
<organism evidence="1">
    <name type="scientific">Microviridae sp. ctoGr7</name>
    <dbReference type="NCBI Taxonomy" id="2827649"/>
    <lineage>
        <taxon>Viruses</taxon>
        <taxon>Monodnaviria</taxon>
        <taxon>Sangervirae</taxon>
        <taxon>Phixviricota</taxon>
        <taxon>Malgrandaviricetes</taxon>
        <taxon>Petitvirales</taxon>
        <taxon>Microviridae</taxon>
    </lineage>
</organism>
<sequence>MFLQKSKNSCNITLAINFYSIVIQTFISTKHNKQ</sequence>
<dbReference type="EMBL" id="BK032696">
    <property type="protein sequence ID" value="DAF55668.1"/>
    <property type="molecule type" value="Genomic_DNA"/>
</dbReference>
<evidence type="ECO:0000313" key="1">
    <source>
        <dbReference type="EMBL" id="DAF55668.1"/>
    </source>
</evidence>
<proteinExistence type="predicted"/>